<organism evidence="1 2">
    <name type="scientific">Naganishia vaughanmartiniae</name>
    <dbReference type="NCBI Taxonomy" id="1424756"/>
    <lineage>
        <taxon>Eukaryota</taxon>
        <taxon>Fungi</taxon>
        <taxon>Dikarya</taxon>
        <taxon>Basidiomycota</taxon>
        <taxon>Agaricomycotina</taxon>
        <taxon>Tremellomycetes</taxon>
        <taxon>Filobasidiales</taxon>
        <taxon>Filobasidiaceae</taxon>
        <taxon>Naganishia</taxon>
    </lineage>
</organism>
<keyword evidence="2" id="KW-1185">Reference proteome</keyword>
<evidence type="ECO:0000313" key="1">
    <source>
        <dbReference type="EMBL" id="KAJ9121541.1"/>
    </source>
</evidence>
<protein>
    <submittedName>
        <fullName evidence="1">Uncharacterized protein</fullName>
    </submittedName>
</protein>
<dbReference type="Proteomes" id="UP001243375">
    <property type="component" value="Unassembled WGS sequence"/>
</dbReference>
<gene>
    <name evidence="1" type="ORF">QFC22_002159</name>
</gene>
<name>A0ACC2XES2_9TREE</name>
<comment type="caution">
    <text evidence="1">The sequence shown here is derived from an EMBL/GenBank/DDBJ whole genome shotgun (WGS) entry which is preliminary data.</text>
</comment>
<evidence type="ECO:0000313" key="2">
    <source>
        <dbReference type="Proteomes" id="UP001243375"/>
    </source>
</evidence>
<accession>A0ACC2XES2</accession>
<sequence>MSRDSQEDDFLSSPPPLEEPNMQLDDLDYKPRKSLFLIDTSEEEDTACKSGRKRKRGAAKANVAVKRDVAVKREEVKDEDEDVMMLSSPDVSRVSKLVKLTDGPVVPKVSSSVEARSKPSRASHAKLSTFERGLIGTCYCSAWSLTKGKGYCSPGSKIVVERAKTKEEKEAERITKGGNTGSGAKAGKAPGGTTVIKNGKVVRKQATLSHMGVRPPPGASTTKALKPSTSGKAGTSTSASNPQDTIIRFRNTRGFEIGRLPSAITKHLAPLLAADLIYLSGTVVDCPTVLAVGCDIVLEVWVYLTKKAFDCHAAAEDKESEKVTWGKEGETPIQRELRMRKDALAKLFERVSLRPVRSSALTRSQKTALKQKSGLATMKTNTTASKNASKTGSKASSPGEVIEVADSSDEDAVKPKAVVANGNSRSGGKGKQNGTATTSIKGKEKQVDDEESGDEAEVLDEKQLHDLESIFNRAQQTDGLLAEVEPPETFLYTLRPYQKQALGWMTALENGDANVREQAMHPLWEE</sequence>
<proteinExistence type="predicted"/>
<dbReference type="EMBL" id="JASBWU010000005">
    <property type="protein sequence ID" value="KAJ9121541.1"/>
    <property type="molecule type" value="Genomic_DNA"/>
</dbReference>
<reference evidence="1" key="1">
    <citation type="submission" date="2023-04" db="EMBL/GenBank/DDBJ databases">
        <title>Draft Genome sequencing of Naganishia species isolated from polar environments using Oxford Nanopore Technology.</title>
        <authorList>
            <person name="Leo P."/>
            <person name="Venkateswaran K."/>
        </authorList>
    </citation>
    <scope>NUCLEOTIDE SEQUENCE</scope>
    <source>
        <strain evidence="1">MNA-CCFEE 5425</strain>
    </source>
</reference>